<organism evidence="5">
    <name type="scientific">human gut metagenome</name>
    <dbReference type="NCBI Taxonomy" id="408170"/>
    <lineage>
        <taxon>unclassified sequences</taxon>
        <taxon>metagenomes</taxon>
        <taxon>organismal metagenomes</taxon>
    </lineage>
</organism>
<dbReference type="PANTHER" id="PTHR33705">
    <property type="entry name" value="PHOSPHOCARRIER PROTEIN HPR"/>
    <property type="match status" value="1"/>
</dbReference>
<dbReference type="GO" id="GO:0009401">
    <property type="term" value="P:phosphoenolpyruvate-dependent sugar phosphotransferase system"/>
    <property type="evidence" value="ECO:0007669"/>
    <property type="project" value="UniProtKB-KW"/>
</dbReference>
<proteinExistence type="predicted"/>
<comment type="subcellular location">
    <subcellularLocation>
        <location evidence="1">Cytoplasm</location>
    </subcellularLocation>
</comment>
<keyword evidence="2" id="KW-0963">Cytoplasm</keyword>
<dbReference type="InterPro" id="IPR050399">
    <property type="entry name" value="HPr"/>
</dbReference>
<dbReference type="InterPro" id="IPR000032">
    <property type="entry name" value="HPr-like"/>
</dbReference>
<evidence type="ECO:0000256" key="1">
    <source>
        <dbReference type="ARBA" id="ARBA00004496"/>
    </source>
</evidence>
<dbReference type="NCBIfam" id="TIGR01003">
    <property type="entry name" value="PTS_HPr_family"/>
    <property type="match status" value="1"/>
</dbReference>
<feature type="domain" description="HPr" evidence="4">
    <location>
        <begin position="1"/>
        <end position="88"/>
    </location>
</feature>
<evidence type="ECO:0000313" key="5">
    <source>
        <dbReference type="EMBL" id="EKC55318.1"/>
    </source>
</evidence>
<dbReference type="PRINTS" id="PR00107">
    <property type="entry name" value="PHOSPHOCPHPR"/>
</dbReference>
<dbReference type="PANTHER" id="PTHR33705:SF2">
    <property type="entry name" value="PHOSPHOCARRIER PROTEIN NPR"/>
    <property type="match status" value="1"/>
</dbReference>
<evidence type="ECO:0000256" key="3">
    <source>
        <dbReference type="ARBA" id="ARBA00022683"/>
    </source>
</evidence>
<dbReference type="SUPFAM" id="SSF55594">
    <property type="entry name" value="HPr-like"/>
    <property type="match status" value="1"/>
</dbReference>
<dbReference type="GO" id="GO:0016740">
    <property type="term" value="F:transferase activity"/>
    <property type="evidence" value="ECO:0007669"/>
    <property type="project" value="UniProtKB-KW"/>
</dbReference>
<keyword evidence="5" id="KW-0808">Transferase</keyword>
<dbReference type="CDD" id="cd00367">
    <property type="entry name" value="PTS-HPr_like"/>
    <property type="match status" value="1"/>
</dbReference>
<sequence>MLSKTLTIENSEGLHMRPAGVVAKEMGKFVCDVTIVFGDKRINAKSLINIISACIKTGAEITFECDGEDEEAAMAKVEELASQNFGRIIYKR</sequence>
<keyword evidence="3" id="KW-0598">Phosphotransferase system</keyword>
<evidence type="ECO:0000259" key="4">
    <source>
        <dbReference type="PROSITE" id="PS51350"/>
    </source>
</evidence>
<dbReference type="PROSITE" id="PS51350">
    <property type="entry name" value="PTS_HPR_DOM"/>
    <property type="match status" value="1"/>
</dbReference>
<dbReference type="Gene3D" id="3.30.1340.10">
    <property type="entry name" value="HPr-like"/>
    <property type="match status" value="1"/>
</dbReference>
<dbReference type="Pfam" id="PF00381">
    <property type="entry name" value="PTS-HPr"/>
    <property type="match status" value="1"/>
</dbReference>
<protein>
    <submittedName>
        <fullName evidence="5">Phosphotransferase system, phosphocarrier protein HPr</fullName>
    </submittedName>
</protein>
<dbReference type="EMBL" id="AJWY01010520">
    <property type="protein sequence ID" value="EKC55318.1"/>
    <property type="molecule type" value="Genomic_DNA"/>
</dbReference>
<name>K1SCP8_9ZZZZ</name>
<dbReference type="InterPro" id="IPR035895">
    <property type="entry name" value="HPr-like_sf"/>
</dbReference>
<gene>
    <name evidence="5" type="ORF">LEA_15413</name>
</gene>
<dbReference type="GO" id="GO:0005737">
    <property type="term" value="C:cytoplasm"/>
    <property type="evidence" value="ECO:0007669"/>
    <property type="project" value="UniProtKB-SubCell"/>
</dbReference>
<reference evidence="5" key="1">
    <citation type="journal article" date="2013" name="Environ. Microbiol.">
        <title>Microbiota from the distal guts of lean and obese adolescents exhibit partial functional redundancy besides clear differences in community structure.</title>
        <authorList>
            <person name="Ferrer M."/>
            <person name="Ruiz A."/>
            <person name="Lanza F."/>
            <person name="Haange S.B."/>
            <person name="Oberbach A."/>
            <person name="Till H."/>
            <person name="Bargiela R."/>
            <person name="Campoy C."/>
            <person name="Segura M.T."/>
            <person name="Richter M."/>
            <person name="von Bergen M."/>
            <person name="Seifert J."/>
            <person name="Suarez A."/>
        </authorList>
    </citation>
    <scope>NUCLEOTIDE SEQUENCE</scope>
</reference>
<dbReference type="AlphaFoldDB" id="K1SCP8"/>
<evidence type="ECO:0000256" key="2">
    <source>
        <dbReference type="ARBA" id="ARBA00022490"/>
    </source>
</evidence>
<comment type="caution">
    <text evidence="5">The sequence shown here is derived from an EMBL/GenBank/DDBJ whole genome shotgun (WGS) entry which is preliminary data.</text>
</comment>
<accession>K1SCP8</accession>